<protein>
    <submittedName>
        <fullName evidence="2">SIMPL domain-containing protein</fullName>
    </submittedName>
</protein>
<dbReference type="Pfam" id="PF04402">
    <property type="entry name" value="SIMPL"/>
    <property type="match status" value="1"/>
</dbReference>
<dbReference type="InterPro" id="IPR007497">
    <property type="entry name" value="SIMPL/DUF541"/>
</dbReference>
<accession>A0A5C5R7A3</accession>
<name>A0A5C5R7A3_9ACTN</name>
<evidence type="ECO:0000313" key="2">
    <source>
        <dbReference type="EMBL" id="TWS18708.1"/>
    </source>
</evidence>
<reference evidence="2 3" key="1">
    <citation type="submission" date="2019-06" db="EMBL/GenBank/DDBJ databases">
        <title>Tsukamurella conjunctivitidis sp. nov., Tsukamurella assacharolytica sp. nov. and Tsukamurella sputae sp. nov. isolated from patients with conjunctivitis, bacteraemia (lymphoma) and respiratory infection (sputum) in Hong Kong.</title>
        <authorList>
            <person name="Teng J.L.L."/>
            <person name="Lee H.H."/>
            <person name="Fong J.Y.H."/>
            <person name="Fok K.M.N."/>
            <person name="Lau S.K.P."/>
            <person name="Woo P.C.Y."/>
        </authorList>
    </citation>
    <scope>NUCLEOTIDE SEQUENCE [LARGE SCALE GENOMIC DNA]</scope>
    <source>
        <strain evidence="2 3">HKU71</strain>
    </source>
</reference>
<dbReference type="EMBL" id="VIGW01000007">
    <property type="protein sequence ID" value="TWS18708.1"/>
    <property type="molecule type" value="Genomic_DNA"/>
</dbReference>
<keyword evidence="3" id="KW-1185">Reference proteome</keyword>
<organism evidence="2 3">
    <name type="scientific">Tsukamurella asaccharolytica</name>
    <dbReference type="NCBI Taxonomy" id="2592067"/>
    <lineage>
        <taxon>Bacteria</taxon>
        <taxon>Bacillati</taxon>
        <taxon>Actinomycetota</taxon>
        <taxon>Actinomycetes</taxon>
        <taxon>Mycobacteriales</taxon>
        <taxon>Tsukamurellaceae</taxon>
        <taxon>Tsukamurella</taxon>
    </lineage>
</organism>
<dbReference type="Gene3D" id="3.30.70.2970">
    <property type="entry name" value="Protein of unknown function (DUF541), domain 2"/>
    <property type="match status" value="1"/>
</dbReference>
<dbReference type="OrthoDB" id="3724496at2"/>
<feature type="region of interest" description="Disordered" evidence="1">
    <location>
        <begin position="179"/>
        <end position="223"/>
    </location>
</feature>
<dbReference type="Proteomes" id="UP000317291">
    <property type="component" value="Unassembled WGS sequence"/>
</dbReference>
<proteinExistence type="predicted"/>
<evidence type="ECO:0000256" key="1">
    <source>
        <dbReference type="SAM" id="MobiDB-lite"/>
    </source>
</evidence>
<evidence type="ECO:0000313" key="3">
    <source>
        <dbReference type="Proteomes" id="UP000317291"/>
    </source>
</evidence>
<feature type="compositionally biased region" description="Low complexity" evidence="1">
    <location>
        <begin position="186"/>
        <end position="204"/>
    </location>
</feature>
<gene>
    <name evidence="2" type="ORF">FK529_14085</name>
</gene>
<dbReference type="RefSeq" id="WP_146562245.1">
    <property type="nucleotide sequence ID" value="NZ_VIGW01000007.1"/>
</dbReference>
<comment type="caution">
    <text evidence="2">The sequence shown here is derived from an EMBL/GenBank/DDBJ whole genome shotgun (WGS) entry which is preliminary data.</text>
</comment>
<sequence length="240" mass="25637">MTTTVDFTVRGRHEVAVPAERATIHIIIRHIGPEKREIFEATAADTEQLTTELRYLHHPETGPVTDWTASDLELGAHARWTKDGERLDDEHYARIRIAAEFSDFEELNRFTGAVAALDGGAIDHTHWSITDASRDAAEQEVRAGAARDARDRAQVYADALGLGSVRAVSVAEPGLLQAASPRSPLGAPHGAPDGDAAAFAPDPDSSVTGAPPPRPSIAQTPEDITVAASVEARFVADPSD</sequence>
<dbReference type="AlphaFoldDB" id="A0A5C5R7A3"/>
<dbReference type="Gene3D" id="3.30.110.170">
    <property type="entry name" value="Protein of unknown function (DUF541), domain 1"/>
    <property type="match status" value="1"/>
</dbReference>